<dbReference type="OrthoDB" id="2707035at2"/>
<protein>
    <submittedName>
        <fullName evidence="2">Uncharacterized protein</fullName>
    </submittedName>
</protein>
<reference evidence="2 3" key="1">
    <citation type="journal article" date="2016" name="Int. J. Syst. Evol. Microbiol.">
        <title>Oceanobacillus halophilus sp. nov., a novel moderately halophilic bacterium from a hypersaline lake.</title>
        <authorList>
            <person name="Amoozegar M.A."/>
            <person name="Bagheri M."/>
            <person name="Makhdoumi A."/>
            <person name="Nikou M.M."/>
            <person name="Fazeli S.A.S."/>
            <person name="Schumann P."/>
            <person name="Sproer C."/>
            <person name="Sanchez-Porro C."/>
            <person name="Ventosa A."/>
        </authorList>
    </citation>
    <scope>NUCLEOTIDE SEQUENCE [LARGE SCALE GENOMIC DNA]</scope>
    <source>
        <strain evidence="2 3">DSM 23996</strain>
    </source>
</reference>
<keyword evidence="1" id="KW-1133">Transmembrane helix</keyword>
<dbReference type="Proteomes" id="UP000269301">
    <property type="component" value="Unassembled WGS sequence"/>
</dbReference>
<sequence>MKLLLGQFVLIAIIWIGMLMFYSDMNEASRIIFYLVTSWMLFILVGIIKVFMRERKEKSTK</sequence>
<keyword evidence="3" id="KW-1185">Reference proteome</keyword>
<dbReference type="EMBL" id="RBZP01000013">
    <property type="protein sequence ID" value="RKQ31418.1"/>
    <property type="molecule type" value="Genomic_DNA"/>
</dbReference>
<evidence type="ECO:0000313" key="2">
    <source>
        <dbReference type="EMBL" id="RKQ31418.1"/>
    </source>
</evidence>
<dbReference type="AlphaFoldDB" id="A0A494ZXK4"/>
<keyword evidence="1" id="KW-0812">Transmembrane</keyword>
<evidence type="ECO:0000256" key="1">
    <source>
        <dbReference type="SAM" id="Phobius"/>
    </source>
</evidence>
<proteinExistence type="predicted"/>
<comment type="caution">
    <text evidence="2">The sequence shown here is derived from an EMBL/GenBank/DDBJ whole genome shotgun (WGS) entry which is preliminary data.</text>
</comment>
<organism evidence="2 3">
    <name type="scientific">Oceanobacillus halophilus</name>
    <dbReference type="NCBI Taxonomy" id="930130"/>
    <lineage>
        <taxon>Bacteria</taxon>
        <taxon>Bacillati</taxon>
        <taxon>Bacillota</taxon>
        <taxon>Bacilli</taxon>
        <taxon>Bacillales</taxon>
        <taxon>Bacillaceae</taxon>
        <taxon>Oceanobacillus</taxon>
    </lineage>
</organism>
<feature type="transmembrane region" description="Helical" evidence="1">
    <location>
        <begin position="31"/>
        <end position="52"/>
    </location>
</feature>
<gene>
    <name evidence="2" type="ORF">D8M06_13935</name>
</gene>
<name>A0A494ZXK4_9BACI</name>
<evidence type="ECO:0000313" key="3">
    <source>
        <dbReference type="Proteomes" id="UP000269301"/>
    </source>
</evidence>
<keyword evidence="1" id="KW-0472">Membrane</keyword>
<feature type="transmembrane region" description="Helical" evidence="1">
    <location>
        <begin position="7"/>
        <end position="25"/>
    </location>
</feature>
<accession>A0A494ZXK4</accession>